<dbReference type="EC" id="3.6.5.-" evidence="9"/>
<dbReference type="InterPro" id="IPR006074">
    <property type="entry name" value="GTP1-OBG_CS"/>
</dbReference>
<dbReference type="KEGG" id="lji:ELX58_01950"/>
<dbReference type="Pfam" id="PF09269">
    <property type="entry name" value="DUF1967"/>
    <property type="match status" value="1"/>
</dbReference>
<gene>
    <name evidence="13" type="primary">obgE</name>
    <name evidence="9" type="synonym">obg</name>
    <name evidence="13" type="ORF">ELX58_01950</name>
</gene>
<dbReference type="Proteomes" id="UP000294321">
    <property type="component" value="Chromosome"/>
</dbReference>
<feature type="binding site" evidence="9">
    <location>
        <begin position="314"/>
        <end position="316"/>
    </location>
    <ligand>
        <name>GTP</name>
        <dbReference type="ChEBI" id="CHEBI:37565"/>
    </ligand>
</feature>
<comment type="subcellular location">
    <subcellularLocation>
        <location evidence="9">Cytoplasm</location>
    </subcellularLocation>
</comment>
<evidence type="ECO:0000256" key="8">
    <source>
        <dbReference type="ARBA" id="ARBA00023134"/>
    </source>
</evidence>
<sequence>MFKDEAKVKVEAGNGGNGIVAFRREKFVQFGGPSGGDGGHGGDVVAKVDEGLNTLMDFHYNDTFKAPSGGNGMPKRMHGRSAHDAVIRVPAGTTIYDNDTNEPICDLVHPNDSCVLAKGGRGGRGNIHFASAKNPAPEIAENGEPGQHRNIRLELKMLADVGLVGFPSVGKSTLLSAITSANPKIAGYHFTTLVPNLGMVKLPDGRDFAIADMPGLIKGASKGVGLGFKFLRHIERTRVLLHLVDMSGIEVRDTFKDYYQINQELKDYDPNLLKRPQIIVASKMDMPQSKANLKKFKETLAKSDLPNREIIPISSVTHRGLKHLIRATAKLLETTPRFPITDVASPKPKVIHKFREQPPFTVKRNRDGNWVVSGPKINKLFDMTDTTHMQSLIRFAKKAKGMGVDKALRKAGAKNGDTILIQGHAFTFQN</sequence>
<dbReference type="PROSITE" id="PS51883">
    <property type="entry name" value="OBG"/>
    <property type="match status" value="1"/>
</dbReference>
<evidence type="ECO:0000256" key="7">
    <source>
        <dbReference type="ARBA" id="ARBA00022842"/>
    </source>
</evidence>
<evidence type="ECO:0000256" key="3">
    <source>
        <dbReference type="ARBA" id="ARBA00022490"/>
    </source>
</evidence>
<feature type="binding site" evidence="9">
    <location>
        <begin position="282"/>
        <end position="285"/>
    </location>
    <ligand>
        <name>GTP</name>
        <dbReference type="ChEBI" id="CHEBI:37565"/>
    </ligand>
</feature>
<feature type="domain" description="OCT" evidence="11">
    <location>
        <begin position="352"/>
        <end position="430"/>
    </location>
</feature>
<dbReference type="AlphaFoldDB" id="A0A4P6ZJL8"/>
<dbReference type="PROSITE" id="PS51710">
    <property type="entry name" value="G_OBG"/>
    <property type="match status" value="1"/>
</dbReference>
<dbReference type="PROSITE" id="PS00905">
    <property type="entry name" value="GTP1_OBG"/>
    <property type="match status" value="1"/>
</dbReference>
<feature type="binding site" evidence="9">
    <location>
        <begin position="212"/>
        <end position="215"/>
    </location>
    <ligand>
        <name>GTP</name>
        <dbReference type="ChEBI" id="CHEBI:37565"/>
    </ligand>
</feature>
<dbReference type="OrthoDB" id="9807318at2"/>
<dbReference type="InterPro" id="IPR006169">
    <property type="entry name" value="GTP1_OBG_dom"/>
</dbReference>
<dbReference type="EMBL" id="CP034726">
    <property type="protein sequence ID" value="QBP17935.1"/>
    <property type="molecule type" value="Genomic_DNA"/>
</dbReference>
<dbReference type="GO" id="GO:0005525">
    <property type="term" value="F:GTP binding"/>
    <property type="evidence" value="ECO:0007669"/>
    <property type="project" value="UniProtKB-UniRule"/>
</dbReference>
<dbReference type="RefSeq" id="WP_133441480.1">
    <property type="nucleotide sequence ID" value="NZ_CP034726.1"/>
</dbReference>
<keyword evidence="3 9" id="KW-0963">Cytoplasm</keyword>
<dbReference type="NCBIfam" id="TIGR02729">
    <property type="entry name" value="Obg_CgtA"/>
    <property type="match status" value="1"/>
</dbReference>
<evidence type="ECO:0000259" key="10">
    <source>
        <dbReference type="PROSITE" id="PS51710"/>
    </source>
</evidence>
<dbReference type="InterPro" id="IPR027417">
    <property type="entry name" value="P-loop_NTPase"/>
</dbReference>
<dbReference type="SUPFAM" id="SSF102741">
    <property type="entry name" value="Obg GTP-binding protein C-terminal domain"/>
    <property type="match status" value="1"/>
</dbReference>
<evidence type="ECO:0000256" key="1">
    <source>
        <dbReference type="ARBA" id="ARBA00001946"/>
    </source>
</evidence>
<dbReference type="CDD" id="cd01898">
    <property type="entry name" value="Obg"/>
    <property type="match status" value="1"/>
</dbReference>
<dbReference type="InterPro" id="IPR014100">
    <property type="entry name" value="GTP-bd_Obg/CgtA"/>
</dbReference>
<dbReference type="PRINTS" id="PR00326">
    <property type="entry name" value="GTP1OBG"/>
</dbReference>
<dbReference type="HAMAP" id="MF_01454">
    <property type="entry name" value="GTPase_Obg"/>
    <property type="match status" value="1"/>
</dbReference>
<feature type="binding site" evidence="9">
    <location>
        <begin position="165"/>
        <end position="172"/>
    </location>
    <ligand>
        <name>GTP</name>
        <dbReference type="ChEBI" id="CHEBI:37565"/>
    </ligand>
</feature>
<comment type="cofactor">
    <cofactor evidence="1 9">
        <name>Mg(2+)</name>
        <dbReference type="ChEBI" id="CHEBI:18420"/>
    </cofactor>
</comment>
<evidence type="ECO:0000259" key="12">
    <source>
        <dbReference type="PROSITE" id="PS51883"/>
    </source>
</evidence>
<dbReference type="SUPFAM" id="SSF52540">
    <property type="entry name" value="P-loop containing nucleoside triphosphate hydrolases"/>
    <property type="match status" value="1"/>
</dbReference>
<dbReference type="PANTHER" id="PTHR11702:SF31">
    <property type="entry name" value="MITOCHONDRIAL RIBOSOME-ASSOCIATED GTPASE 2"/>
    <property type="match status" value="1"/>
</dbReference>
<feature type="binding site" evidence="9">
    <location>
        <position position="172"/>
    </location>
    <ligand>
        <name>Mg(2+)</name>
        <dbReference type="ChEBI" id="CHEBI:18420"/>
    </ligand>
</feature>
<dbReference type="NCBIfam" id="NF008956">
    <property type="entry name" value="PRK12299.1"/>
    <property type="match status" value="1"/>
</dbReference>
<organism evidence="13 14">
    <name type="scientific">Acetilactobacillus jinshanensis</name>
    <dbReference type="NCBI Taxonomy" id="1720083"/>
    <lineage>
        <taxon>Bacteria</taxon>
        <taxon>Bacillati</taxon>
        <taxon>Bacillota</taxon>
        <taxon>Bacilli</taxon>
        <taxon>Lactobacillales</taxon>
        <taxon>Lactobacillaceae</taxon>
        <taxon>Acetilactobacillus</taxon>
    </lineage>
</organism>
<comment type="function">
    <text evidence="9">An essential GTPase which binds GTP, GDP and possibly (p)ppGpp with moderate affinity, with high nucleotide exchange rates and a fairly low GTP hydrolysis rate. Plays a role in control of the cell cycle, stress response, ribosome biogenesis and in those bacteria that undergo differentiation, in morphogenesis control.</text>
</comment>
<dbReference type="InterPro" id="IPR036726">
    <property type="entry name" value="GTP1_OBG_dom_sf"/>
</dbReference>
<evidence type="ECO:0000313" key="14">
    <source>
        <dbReference type="Proteomes" id="UP000294321"/>
    </source>
</evidence>
<evidence type="ECO:0000256" key="2">
    <source>
        <dbReference type="ARBA" id="ARBA00007699"/>
    </source>
</evidence>
<feature type="binding site" evidence="9">
    <location>
        <position position="192"/>
    </location>
    <ligand>
        <name>Mg(2+)</name>
        <dbReference type="ChEBI" id="CHEBI:18420"/>
    </ligand>
</feature>
<name>A0A4P6ZJL8_9LACO</name>
<dbReference type="Gene3D" id="3.30.300.350">
    <property type="entry name" value="GTP-binding protein OBG, C-terminal domain"/>
    <property type="match status" value="1"/>
</dbReference>
<evidence type="ECO:0000313" key="13">
    <source>
        <dbReference type="EMBL" id="QBP17935.1"/>
    </source>
</evidence>
<feature type="binding site" evidence="9">
    <location>
        <begin position="190"/>
        <end position="194"/>
    </location>
    <ligand>
        <name>GTP</name>
        <dbReference type="ChEBI" id="CHEBI:37565"/>
    </ligand>
</feature>
<dbReference type="Gene3D" id="3.40.50.300">
    <property type="entry name" value="P-loop containing nucleotide triphosphate hydrolases"/>
    <property type="match status" value="1"/>
</dbReference>
<keyword evidence="4 9" id="KW-0479">Metal-binding</keyword>
<dbReference type="FunFam" id="2.70.210.12:FF:000001">
    <property type="entry name" value="GTPase Obg"/>
    <property type="match status" value="1"/>
</dbReference>
<comment type="similarity">
    <text evidence="2 9">Belongs to the TRAFAC class OBG-HflX-like GTPase superfamily. OBG GTPase family.</text>
</comment>
<dbReference type="NCBIfam" id="NF008954">
    <property type="entry name" value="PRK12296.1"/>
    <property type="match status" value="1"/>
</dbReference>
<keyword evidence="5 9" id="KW-0547">Nucleotide-binding</keyword>
<dbReference type="NCBIfam" id="TIGR03595">
    <property type="entry name" value="Obg_CgtA_exten"/>
    <property type="match status" value="1"/>
</dbReference>
<comment type="subunit">
    <text evidence="9">Monomer.</text>
</comment>
<dbReference type="GO" id="GO:0003924">
    <property type="term" value="F:GTPase activity"/>
    <property type="evidence" value="ECO:0007669"/>
    <property type="project" value="UniProtKB-UniRule"/>
</dbReference>
<dbReference type="Pfam" id="PF01926">
    <property type="entry name" value="MMR_HSR1"/>
    <property type="match status" value="1"/>
</dbReference>
<dbReference type="GO" id="GO:0000287">
    <property type="term" value="F:magnesium ion binding"/>
    <property type="evidence" value="ECO:0007669"/>
    <property type="project" value="InterPro"/>
</dbReference>
<reference evidence="14" key="1">
    <citation type="submission" date="2018-12" db="EMBL/GenBank/DDBJ databases">
        <title>A new species of lactobacillus.</title>
        <authorList>
            <person name="Jian Y."/>
            <person name="Xin L."/>
            <person name="Hong Z.J."/>
            <person name="Ming L.Z."/>
            <person name="Hong X.Z."/>
        </authorList>
    </citation>
    <scope>NUCLEOTIDE SEQUENCE [LARGE SCALE GENOMIC DNA]</scope>
    <source>
        <strain evidence="14">HSLZ-75</strain>
    </source>
</reference>
<evidence type="ECO:0000256" key="6">
    <source>
        <dbReference type="ARBA" id="ARBA00022801"/>
    </source>
</evidence>
<evidence type="ECO:0000256" key="9">
    <source>
        <dbReference type="HAMAP-Rule" id="MF_01454"/>
    </source>
</evidence>
<dbReference type="InterPro" id="IPR036346">
    <property type="entry name" value="GTP-bd_prot_GTP1/OBG_C_sf"/>
</dbReference>
<keyword evidence="6 9" id="KW-0378">Hydrolase</keyword>
<protein>
    <recommendedName>
        <fullName evidence="9">GTPase Obg</fullName>
        <ecNumber evidence="9">3.6.5.-</ecNumber>
    </recommendedName>
    <alternativeName>
        <fullName evidence="9">GTP-binding protein Obg</fullName>
    </alternativeName>
</protein>
<dbReference type="Pfam" id="PF01018">
    <property type="entry name" value="GTP1_OBG"/>
    <property type="match status" value="1"/>
</dbReference>
<dbReference type="InterPro" id="IPR031167">
    <property type="entry name" value="G_OBG"/>
</dbReference>
<dbReference type="PROSITE" id="PS51881">
    <property type="entry name" value="OCT"/>
    <property type="match status" value="1"/>
</dbReference>
<dbReference type="InterPro" id="IPR045086">
    <property type="entry name" value="OBG_GTPase"/>
</dbReference>
<dbReference type="Gene3D" id="2.70.210.12">
    <property type="entry name" value="GTP1/OBG domain"/>
    <property type="match status" value="1"/>
</dbReference>
<dbReference type="PANTHER" id="PTHR11702">
    <property type="entry name" value="DEVELOPMENTALLY REGULATED GTP-BINDING PROTEIN-RELATED"/>
    <property type="match status" value="1"/>
</dbReference>
<keyword evidence="8 9" id="KW-0342">GTP-binding</keyword>
<proteinExistence type="inferred from homology"/>
<dbReference type="InterPro" id="IPR006073">
    <property type="entry name" value="GTP-bd"/>
</dbReference>
<feature type="domain" description="OBG-type G" evidence="10">
    <location>
        <begin position="159"/>
        <end position="333"/>
    </location>
</feature>
<evidence type="ECO:0000259" key="11">
    <source>
        <dbReference type="PROSITE" id="PS51881"/>
    </source>
</evidence>
<dbReference type="NCBIfam" id="NF008955">
    <property type="entry name" value="PRK12297.1"/>
    <property type="match status" value="1"/>
</dbReference>
<accession>A0A4P6ZJL8</accession>
<feature type="domain" description="Obg" evidence="12">
    <location>
        <begin position="1"/>
        <end position="158"/>
    </location>
</feature>
<evidence type="ECO:0000256" key="5">
    <source>
        <dbReference type="ARBA" id="ARBA00022741"/>
    </source>
</evidence>
<dbReference type="GO" id="GO:0042254">
    <property type="term" value="P:ribosome biogenesis"/>
    <property type="evidence" value="ECO:0007669"/>
    <property type="project" value="UniProtKB-UniRule"/>
</dbReference>
<dbReference type="InterPro" id="IPR015349">
    <property type="entry name" value="OCT_dom"/>
</dbReference>
<dbReference type="GO" id="GO:0005737">
    <property type="term" value="C:cytoplasm"/>
    <property type="evidence" value="ECO:0007669"/>
    <property type="project" value="UniProtKB-SubCell"/>
</dbReference>
<keyword evidence="7 9" id="KW-0460">Magnesium</keyword>
<dbReference type="SUPFAM" id="SSF82051">
    <property type="entry name" value="Obg GTP-binding protein N-terminal domain"/>
    <property type="match status" value="1"/>
</dbReference>
<keyword evidence="14" id="KW-1185">Reference proteome</keyword>
<evidence type="ECO:0000256" key="4">
    <source>
        <dbReference type="ARBA" id="ARBA00022723"/>
    </source>
</evidence>